<dbReference type="GeneID" id="33359782"/>
<proteinExistence type="predicted"/>
<dbReference type="RefSeq" id="YP_009397420.1">
    <property type="nucleotide sequence ID" value="NC_035287.1"/>
</dbReference>
<accession>A0A1Z1MKZ1</accession>
<keyword evidence="2" id="KW-0934">Plastid</keyword>
<sequence length="349" mass="43009">MIQKQIYLSARRYQLNYAYKLQNYLLNCHEAKIMSISKILEETYKYYNLYNKERYLTRNHSKLFLFKFLFNFKFCNINETINITENIKQNIVFLCLNPEWKAKLSQRMNKVFFNQFLNLRINIKDSITNKSLKYFNINRVLLKLKSNNYINKSIKNWLSMNCCIDLNKIYDLSYAIFIQKNKSGTFTNFNNLYLLLLNIALIDFHWYYFYLSKQILVINKAILKCLYSQVKLTQFINNYYFIYLIKHFLYSRYYSKLKIISSINKNYILLNINKLIKEYYNDYSDHISIIINEFVNEVINIKLYYWLRKQYKADFYFIYHKNFRTNNYILNYYIYNLNIEKKYISINYI</sequence>
<keyword evidence="1" id="KW-1133">Transmembrane helix</keyword>
<organism evidence="2">
    <name type="scientific">Dasyclonium flaccidum</name>
    <dbReference type="NCBI Taxonomy" id="2007274"/>
    <lineage>
        <taxon>Eukaryota</taxon>
        <taxon>Rhodophyta</taxon>
        <taxon>Florideophyceae</taxon>
        <taxon>Rhodymeniophycidae</taxon>
        <taxon>Ceramiales</taxon>
        <taxon>Rhodomelaceae</taxon>
        <taxon>Polyzonieae</taxon>
        <taxon>Dasyclonium</taxon>
    </lineage>
</organism>
<protein>
    <recommendedName>
        <fullName evidence="3">Reverse transcriptase N-terminal domain-containing protein</fullName>
    </recommendedName>
</protein>
<keyword evidence="1" id="KW-0812">Transmembrane</keyword>
<dbReference type="AlphaFoldDB" id="A0A1Z1MKZ1"/>
<name>A0A1Z1MKZ1_9FLOR</name>
<dbReference type="EMBL" id="MF101443">
    <property type="protein sequence ID" value="ARW66606.1"/>
    <property type="molecule type" value="Genomic_DNA"/>
</dbReference>
<evidence type="ECO:0000313" key="2">
    <source>
        <dbReference type="EMBL" id="ARW66606.1"/>
    </source>
</evidence>
<feature type="transmembrane region" description="Helical" evidence="1">
    <location>
        <begin position="192"/>
        <end position="210"/>
    </location>
</feature>
<evidence type="ECO:0008006" key="3">
    <source>
        <dbReference type="Google" id="ProtNLM"/>
    </source>
</evidence>
<reference evidence="2" key="1">
    <citation type="journal article" date="2017" name="J. Phycol.">
        <title>Analysis of chloroplast genomes and a supermatrix inform reclassification of the Rhodomelaceae (Rhodophyta).</title>
        <authorList>
            <person name="Diaz-Tapia P."/>
            <person name="Maggs C.A."/>
            <person name="West J.A."/>
            <person name="Verbruggen H."/>
        </authorList>
    </citation>
    <scope>NUCLEOTIDE SEQUENCE</scope>
    <source>
        <strain evidence="2">PD1087</strain>
    </source>
</reference>
<gene>
    <name evidence="2" type="primary">ConsOrf5</name>
</gene>
<geneLocation type="chloroplast" evidence="2"/>
<keyword evidence="1" id="KW-0472">Membrane</keyword>
<evidence type="ECO:0000256" key="1">
    <source>
        <dbReference type="SAM" id="Phobius"/>
    </source>
</evidence>
<keyword evidence="2" id="KW-0150">Chloroplast</keyword>